<protein>
    <submittedName>
        <fullName evidence="1">Uncharacterized protein</fullName>
    </submittedName>
</protein>
<reference evidence="1 2" key="1">
    <citation type="journal article" date="2022" name="bioRxiv">
        <title>The genome of the oomycete Peronosclerospora sorghi, a cosmopolitan pathogen of maize and sorghum, is inflated with dispersed pseudogenes.</title>
        <authorList>
            <person name="Fletcher K."/>
            <person name="Martin F."/>
            <person name="Isakeit T."/>
            <person name="Cavanaugh K."/>
            <person name="Magill C."/>
            <person name="Michelmore R."/>
        </authorList>
    </citation>
    <scope>NUCLEOTIDE SEQUENCE [LARGE SCALE GENOMIC DNA]</scope>
    <source>
        <strain evidence="1">P6</strain>
    </source>
</reference>
<evidence type="ECO:0000313" key="1">
    <source>
        <dbReference type="EMBL" id="KAI9918039.1"/>
    </source>
</evidence>
<accession>A0ACC0WGT4</accession>
<dbReference type="Proteomes" id="UP001163321">
    <property type="component" value="Chromosome 13"/>
</dbReference>
<evidence type="ECO:0000313" key="2">
    <source>
        <dbReference type="Proteomes" id="UP001163321"/>
    </source>
</evidence>
<keyword evidence="2" id="KW-1185">Reference proteome</keyword>
<sequence>MGERWRNVISPALETDWPQQRKASKAVKDKLDTLDDANTDLMMGEGDNVQLFIGESFVKASEEMAREYVEKRVEEANMEMNKLQDEESNI</sequence>
<comment type="caution">
    <text evidence="1">The sequence shown here is derived from an EMBL/GenBank/DDBJ whole genome shotgun (WGS) entry which is preliminary data.</text>
</comment>
<gene>
    <name evidence="1" type="ORF">PsorP6_012429</name>
</gene>
<organism evidence="1 2">
    <name type="scientific">Peronosclerospora sorghi</name>
    <dbReference type="NCBI Taxonomy" id="230839"/>
    <lineage>
        <taxon>Eukaryota</taxon>
        <taxon>Sar</taxon>
        <taxon>Stramenopiles</taxon>
        <taxon>Oomycota</taxon>
        <taxon>Peronosporomycetes</taxon>
        <taxon>Peronosporales</taxon>
        <taxon>Peronosporaceae</taxon>
        <taxon>Peronosclerospora</taxon>
    </lineage>
</organism>
<dbReference type="EMBL" id="CM047592">
    <property type="protein sequence ID" value="KAI9918039.1"/>
    <property type="molecule type" value="Genomic_DNA"/>
</dbReference>
<proteinExistence type="predicted"/>
<name>A0ACC0WGT4_9STRA</name>